<feature type="transmembrane region" description="Helical" evidence="6">
    <location>
        <begin position="39"/>
        <end position="64"/>
    </location>
</feature>
<keyword evidence="2" id="KW-1003">Cell membrane</keyword>
<name>A0AAP2WJV9_PHOVU</name>
<dbReference type="AlphaFoldDB" id="A0AAP2WJV9"/>
<feature type="transmembrane region" description="Helical" evidence="6">
    <location>
        <begin position="331"/>
        <end position="354"/>
    </location>
</feature>
<keyword evidence="5 6" id="KW-0472">Membrane</keyword>
<dbReference type="EMBL" id="JAJCQG010000001">
    <property type="protein sequence ID" value="MCB7279484.1"/>
    <property type="molecule type" value="Genomic_DNA"/>
</dbReference>
<comment type="caution">
    <text evidence="8">The sequence shown here is derived from an EMBL/GenBank/DDBJ whole genome shotgun (WGS) entry which is preliminary data.</text>
</comment>
<dbReference type="PANTHER" id="PTHR30250">
    <property type="entry name" value="PST FAMILY PREDICTED COLANIC ACID TRANSPORTER"/>
    <property type="match status" value="1"/>
</dbReference>
<reference evidence="7" key="1">
    <citation type="submission" date="2021-10" db="EMBL/GenBank/DDBJ databases">
        <title>Collection of gut derived symbiotic bacterial strains cultured from healthy donors.</title>
        <authorList>
            <person name="Lin H."/>
            <person name="Littmann E."/>
            <person name="Kohout C."/>
            <person name="Pamer E.G."/>
        </authorList>
    </citation>
    <scope>NUCLEOTIDE SEQUENCE</scope>
    <source>
        <strain evidence="7">DFI.1.167</strain>
    </source>
</reference>
<dbReference type="InterPro" id="IPR002797">
    <property type="entry name" value="Polysacc_synth"/>
</dbReference>
<dbReference type="EMBL" id="JAQKEI010000011">
    <property type="protein sequence ID" value="MDB0851884.1"/>
    <property type="molecule type" value="Genomic_DNA"/>
</dbReference>
<feature type="transmembrane region" description="Helical" evidence="6">
    <location>
        <begin position="385"/>
        <end position="405"/>
    </location>
</feature>
<proteinExistence type="predicted"/>
<feature type="transmembrane region" description="Helical" evidence="6">
    <location>
        <begin position="147"/>
        <end position="169"/>
    </location>
</feature>
<evidence type="ECO:0000256" key="4">
    <source>
        <dbReference type="ARBA" id="ARBA00022989"/>
    </source>
</evidence>
<dbReference type="RefSeq" id="WP_138286773.1">
    <property type="nucleotide sequence ID" value="NZ_JADPDR010000008.1"/>
</dbReference>
<feature type="transmembrane region" description="Helical" evidence="6">
    <location>
        <begin position="293"/>
        <end position="311"/>
    </location>
</feature>
<dbReference type="InterPro" id="IPR050833">
    <property type="entry name" value="Poly_Biosynth_Transport"/>
</dbReference>
<dbReference type="Proteomes" id="UP001199363">
    <property type="component" value="Unassembled WGS sequence"/>
</dbReference>
<comment type="subcellular location">
    <subcellularLocation>
        <location evidence="1">Cell membrane</location>
        <topology evidence="1">Multi-pass membrane protein</topology>
    </subcellularLocation>
</comment>
<gene>
    <name evidence="7" type="ORF">LI282_00300</name>
    <name evidence="8" type="ORF">PL594_10225</name>
</gene>
<evidence type="ECO:0000256" key="1">
    <source>
        <dbReference type="ARBA" id="ARBA00004651"/>
    </source>
</evidence>
<feature type="transmembrane region" description="Helical" evidence="6">
    <location>
        <begin position="175"/>
        <end position="194"/>
    </location>
</feature>
<sequence>MLLKLLKGSAIYGLSPFIPKIISFLLLPVLTKYLTSTDFGIIGTITSVVGCVQVFSTLGLQVILPNYFYKCPFQYKIIWREIYGFLSLWMVAFAILQSFLLYFTIPIEALENRFLIIFLSIFSTVLFGPTALLGSLYYQLNIKPIPVAIRTIASGIVSIVINYMCVVVFQWGYLGFYIGTFAGTFLINASYWYVVNRTLGLSPIYKFKKKSIGRLLYVSIPTIPHYYTGYLLNSSNTLVLNYYNKPQDIIGELTLCNSIVNTFESIINAINQVVYPLSLKYIKERNVHSLKQISYLYVYMTLVGTFIYSLWAKEIFSILVSNPSLARAYKYTIILIMALNYRPMYIICSNYFFYYEKTKQLLTVTFVSGIVSLALYVLLIPSFNIMGAVIGNYLGCLIYGYSGYLYKIYKDNKLFSINPLIFLFSQIALTSLCYWAVDEEWIFKIVVNIVILSVITFMLYLKIK</sequence>
<dbReference type="GO" id="GO:0005886">
    <property type="term" value="C:plasma membrane"/>
    <property type="evidence" value="ECO:0007669"/>
    <property type="project" value="UniProtKB-SubCell"/>
</dbReference>
<feature type="transmembrane region" description="Helical" evidence="6">
    <location>
        <begin position="85"/>
        <end position="103"/>
    </location>
</feature>
<keyword evidence="4 6" id="KW-1133">Transmembrane helix</keyword>
<evidence type="ECO:0000256" key="6">
    <source>
        <dbReference type="SAM" id="Phobius"/>
    </source>
</evidence>
<feature type="transmembrane region" description="Helical" evidence="6">
    <location>
        <begin position="417"/>
        <end position="437"/>
    </location>
</feature>
<feature type="transmembrane region" description="Helical" evidence="6">
    <location>
        <begin position="443"/>
        <end position="461"/>
    </location>
</feature>
<dbReference type="Pfam" id="PF01943">
    <property type="entry name" value="Polysacc_synt"/>
    <property type="match status" value="1"/>
</dbReference>
<dbReference type="PANTHER" id="PTHR30250:SF11">
    <property type="entry name" value="O-ANTIGEN TRANSPORTER-RELATED"/>
    <property type="match status" value="1"/>
</dbReference>
<evidence type="ECO:0000256" key="5">
    <source>
        <dbReference type="ARBA" id="ARBA00023136"/>
    </source>
</evidence>
<feature type="transmembrane region" description="Helical" evidence="6">
    <location>
        <begin position="115"/>
        <end position="140"/>
    </location>
</feature>
<reference evidence="8" key="2">
    <citation type="submission" date="2023-01" db="EMBL/GenBank/DDBJ databases">
        <title>Human gut microbiome strain richness.</title>
        <authorList>
            <person name="Chen-Liaw A."/>
        </authorList>
    </citation>
    <scope>NUCLEOTIDE SEQUENCE</scope>
    <source>
        <strain evidence="8">H9_m1001271B151109d0_201107</strain>
    </source>
</reference>
<organism evidence="8 9">
    <name type="scientific">Phocaeicola vulgatus</name>
    <name type="common">Bacteroides vulgatus</name>
    <dbReference type="NCBI Taxonomy" id="821"/>
    <lineage>
        <taxon>Bacteria</taxon>
        <taxon>Pseudomonadati</taxon>
        <taxon>Bacteroidota</taxon>
        <taxon>Bacteroidia</taxon>
        <taxon>Bacteroidales</taxon>
        <taxon>Bacteroidaceae</taxon>
        <taxon>Phocaeicola</taxon>
    </lineage>
</organism>
<evidence type="ECO:0000313" key="7">
    <source>
        <dbReference type="EMBL" id="MCB7279484.1"/>
    </source>
</evidence>
<evidence type="ECO:0000313" key="8">
    <source>
        <dbReference type="EMBL" id="MDB0851884.1"/>
    </source>
</evidence>
<feature type="transmembrane region" description="Helical" evidence="6">
    <location>
        <begin position="361"/>
        <end position="379"/>
    </location>
</feature>
<evidence type="ECO:0000256" key="3">
    <source>
        <dbReference type="ARBA" id="ARBA00022692"/>
    </source>
</evidence>
<evidence type="ECO:0000256" key="2">
    <source>
        <dbReference type="ARBA" id="ARBA00022475"/>
    </source>
</evidence>
<protein>
    <submittedName>
        <fullName evidence="8">Oligosaccharide flippase family protein</fullName>
    </submittedName>
</protein>
<evidence type="ECO:0000313" key="9">
    <source>
        <dbReference type="Proteomes" id="UP001210999"/>
    </source>
</evidence>
<feature type="transmembrane region" description="Helical" evidence="6">
    <location>
        <begin position="12"/>
        <end position="33"/>
    </location>
</feature>
<dbReference type="Proteomes" id="UP001210999">
    <property type="component" value="Unassembled WGS sequence"/>
</dbReference>
<accession>A0AAP2WJV9</accession>
<keyword evidence="3 6" id="KW-0812">Transmembrane</keyword>